<dbReference type="PANTHER" id="PTHR24324">
    <property type="entry name" value="HOMEOBOX PROTEIN HHEX"/>
    <property type="match status" value="1"/>
</dbReference>
<dbReference type="OrthoDB" id="6159439at2759"/>
<organism evidence="9 10">
    <name type="scientific">Chytriomyces confervae</name>
    <dbReference type="NCBI Taxonomy" id="246404"/>
    <lineage>
        <taxon>Eukaryota</taxon>
        <taxon>Fungi</taxon>
        <taxon>Fungi incertae sedis</taxon>
        <taxon>Chytridiomycota</taxon>
        <taxon>Chytridiomycota incertae sedis</taxon>
        <taxon>Chytridiomycetes</taxon>
        <taxon>Chytridiales</taxon>
        <taxon>Chytriomycetaceae</taxon>
        <taxon>Chytriomyces</taxon>
    </lineage>
</organism>
<keyword evidence="10" id="KW-1185">Reference proteome</keyword>
<evidence type="ECO:0000256" key="6">
    <source>
        <dbReference type="RuleBase" id="RU000682"/>
    </source>
</evidence>
<evidence type="ECO:0000313" key="9">
    <source>
        <dbReference type="EMBL" id="TPX72440.1"/>
    </source>
</evidence>
<evidence type="ECO:0000313" key="10">
    <source>
        <dbReference type="Proteomes" id="UP000320333"/>
    </source>
</evidence>
<feature type="domain" description="Homeobox" evidence="8">
    <location>
        <begin position="564"/>
        <end position="624"/>
    </location>
</feature>
<comment type="caution">
    <text evidence="9">The sequence shown here is derived from an EMBL/GenBank/DDBJ whole genome shotgun (WGS) entry which is preliminary data.</text>
</comment>
<feature type="region of interest" description="Disordered" evidence="7">
    <location>
        <begin position="622"/>
        <end position="679"/>
    </location>
</feature>
<keyword evidence="2 5" id="KW-0238">DNA-binding</keyword>
<feature type="compositionally biased region" description="Basic residues" evidence="7">
    <location>
        <begin position="178"/>
        <end position="188"/>
    </location>
</feature>
<feature type="compositionally biased region" description="Low complexity" evidence="7">
    <location>
        <begin position="508"/>
        <end position="517"/>
    </location>
</feature>
<proteinExistence type="predicted"/>
<dbReference type="GO" id="GO:0005634">
    <property type="term" value="C:nucleus"/>
    <property type="evidence" value="ECO:0007669"/>
    <property type="project" value="UniProtKB-SubCell"/>
</dbReference>
<evidence type="ECO:0000256" key="5">
    <source>
        <dbReference type="PROSITE-ProRule" id="PRU00108"/>
    </source>
</evidence>
<protein>
    <recommendedName>
        <fullName evidence="8">Homeobox domain-containing protein</fullName>
    </recommendedName>
</protein>
<evidence type="ECO:0000256" key="1">
    <source>
        <dbReference type="ARBA" id="ARBA00004123"/>
    </source>
</evidence>
<evidence type="ECO:0000256" key="4">
    <source>
        <dbReference type="ARBA" id="ARBA00023242"/>
    </source>
</evidence>
<feature type="compositionally biased region" description="Low complexity" evidence="7">
    <location>
        <begin position="624"/>
        <end position="634"/>
    </location>
</feature>
<feature type="compositionally biased region" description="Basic and acidic residues" evidence="7">
    <location>
        <begin position="638"/>
        <end position="650"/>
    </location>
</feature>
<dbReference type="SMART" id="SM00389">
    <property type="entry name" value="HOX"/>
    <property type="match status" value="1"/>
</dbReference>
<dbReference type="PANTHER" id="PTHR24324:SF5">
    <property type="entry name" value="HEMATOPOIETICALLY-EXPRESSED HOMEOBOX PROTEIN HHEX"/>
    <property type="match status" value="1"/>
</dbReference>
<evidence type="ECO:0000256" key="7">
    <source>
        <dbReference type="SAM" id="MobiDB-lite"/>
    </source>
</evidence>
<feature type="compositionally biased region" description="Low complexity" evidence="7">
    <location>
        <begin position="10"/>
        <end position="28"/>
    </location>
</feature>
<dbReference type="Proteomes" id="UP000320333">
    <property type="component" value="Unassembled WGS sequence"/>
</dbReference>
<feature type="region of interest" description="Disordered" evidence="7">
    <location>
        <begin position="530"/>
        <end position="571"/>
    </location>
</feature>
<accession>A0A507FA24</accession>
<dbReference type="GO" id="GO:0006357">
    <property type="term" value="P:regulation of transcription by RNA polymerase II"/>
    <property type="evidence" value="ECO:0007669"/>
    <property type="project" value="TreeGrafter"/>
</dbReference>
<dbReference type="AlphaFoldDB" id="A0A507FA24"/>
<feature type="compositionally biased region" description="Low complexity" evidence="7">
    <location>
        <begin position="292"/>
        <end position="301"/>
    </location>
</feature>
<dbReference type="GO" id="GO:0000978">
    <property type="term" value="F:RNA polymerase II cis-regulatory region sequence-specific DNA binding"/>
    <property type="evidence" value="ECO:0007669"/>
    <property type="project" value="TreeGrafter"/>
</dbReference>
<dbReference type="PROSITE" id="PS50071">
    <property type="entry name" value="HOMEOBOX_2"/>
    <property type="match status" value="1"/>
</dbReference>
<feature type="compositionally biased region" description="Low complexity" evidence="7">
    <location>
        <begin position="254"/>
        <end position="267"/>
    </location>
</feature>
<feature type="region of interest" description="Disordered" evidence="7">
    <location>
        <begin position="135"/>
        <end position="271"/>
    </location>
</feature>
<feature type="compositionally biased region" description="Polar residues" evidence="7">
    <location>
        <begin position="208"/>
        <end position="225"/>
    </location>
</feature>
<dbReference type="Pfam" id="PF00046">
    <property type="entry name" value="Homeodomain"/>
    <property type="match status" value="1"/>
</dbReference>
<dbReference type="EMBL" id="QEAP01000229">
    <property type="protein sequence ID" value="TPX72440.1"/>
    <property type="molecule type" value="Genomic_DNA"/>
</dbReference>
<feature type="region of interest" description="Disordered" evidence="7">
    <location>
        <begin position="371"/>
        <end position="420"/>
    </location>
</feature>
<sequence length="679" mass="75915">MRMQLRNCPDAAGSDDAASMGGTGSADMPGMNHHQTQYAMPLSQMAAFPRPPMDLDREKDSQLNRNPLTSTHLEPAWQPAMLPDPPSTSNRVSKHSRLPSISTLLEQLPPLSASSPVETNNQPISMLPLHRNSSSIAPIPASSSGSNHREAVMIPSPIGPPRSGFSQTHLGHAQERHGSHRGGMHKKSYSMSSFDLHQIHQHQEQLRTEQGQQSSQHQLHNSYQQRHPPPQASPLQQPPSLPAYTVHYPPAPAPSNQSPQFQNSTNSDPMQLQKNHLHSNVAFQGLHKKTSSLDSNGSASSDFGRHPVRSYPSRGHHSRSASHGGAGIPQSSHYLSSPHPSINSSPLLQGQQPFQPSPAQLANYRLQSTNEIQPLPPQSQPFARQPQQTPAPYVVDFRAPPKPLNQQQHHHQQQQQQLFHRPHQAVFHPPLPGTGRPRHVHHVRQASAPTIPSTVFINSMNPPPASYSQPVPFQMHQPPVQRPTPQLNEAPQNQMMYQQQQEHHEQQQRQQQQQQPPLQVHINPTTIQPIQRRSYSPSSSNDNHGGSYGDECEDHEPVQLNTNGNPIKRRLRANRDQLRVLESVFEKNRTPSPAFKKDLAKKLNMPHKSILYWFQNRRAQIVRSQKQQSKNSSNAPKQECEMDGHAHQDDAEYNEYYDQQQEQEQGAGPSGFTGQNGTA</sequence>
<feature type="DNA-binding region" description="Homeobox" evidence="5">
    <location>
        <begin position="566"/>
        <end position="625"/>
    </location>
</feature>
<feature type="compositionally biased region" description="Basic and acidic residues" evidence="7">
    <location>
        <begin position="197"/>
        <end position="207"/>
    </location>
</feature>
<feature type="compositionally biased region" description="Polar residues" evidence="7">
    <location>
        <begin position="457"/>
        <end position="471"/>
    </location>
</feature>
<dbReference type="Gene3D" id="1.10.10.60">
    <property type="entry name" value="Homeodomain-like"/>
    <property type="match status" value="1"/>
</dbReference>
<feature type="compositionally biased region" description="Low complexity" evidence="7">
    <location>
        <begin position="654"/>
        <end position="665"/>
    </location>
</feature>
<feature type="compositionally biased region" description="Polar residues" evidence="7">
    <location>
        <begin position="530"/>
        <end position="544"/>
    </location>
</feature>
<feature type="compositionally biased region" description="Polar residues" evidence="7">
    <location>
        <begin position="380"/>
        <end position="390"/>
    </location>
</feature>
<gene>
    <name evidence="9" type="ORF">CcCBS67573_g05889</name>
</gene>
<feature type="compositionally biased region" description="Polar residues" evidence="7">
    <location>
        <begin position="63"/>
        <end position="72"/>
    </location>
</feature>
<dbReference type="GO" id="GO:0030154">
    <property type="term" value="P:cell differentiation"/>
    <property type="evidence" value="ECO:0007669"/>
    <property type="project" value="TreeGrafter"/>
</dbReference>
<feature type="compositionally biased region" description="Polar residues" evidence="7">
    <location>
        <begin position="329"/>
        <end position="356"/>
    </location>
</feature>
<dbReference type="InterPro" id="IPR009057">
    <property type="entry name" value="Homeodomain-like_sf"/>
</dbReference>
<feature type="region of interest" description="Disordered" evidence="7">
    <location>
        <begin position="290"/>
        <end position="356"/>
    </location>
</feature>
<feature type="compositionally biased region" description="Pro residues" evidence="7">
    <location>
        <begin position="227"/>
        <end position="241"/>
    </location>
</feature>
<evidence type="ECO:0000256" key="2">
    <source>
        <dbReference type="ARBA" id="ARBA00023125"/>
    </source>
</evidence>
<name>A0A507FA24_9FUNG</name>
<feature type="region of interest" description="Disordered" evidence="7">
    <location>
        <begin position="457"/>
        <end position="517"/>
    </location>
</feature>
<evidence type="ECO:0000259" key="8">
    <source>
        <dbReference type="PROSITE" id="PS50071"/>
    </source>
</evidence>
<feature type="region of interest" description="Disordered" evidence="7">
    <location>
        <begin position="1"/>
        <end position="96"/>
    </location>
</feature>
<dbReference type="SUPFAM" id="SSF46689">
    <property type="entry name" value="Homeodomain-like"/>
    <property type="match status" value="1"/>
</dbReference>
<dbReference type="InterPro" id="IPR051000">
    <property type="entry name" value="Homeobox_DNA-bind_prot"/>
</dbReference>
<dbReference type="CDD" id="cd00086">
    <property type="entry name" value="homeodomain"/>
    <property type="match status" value="1"/>
</dbReference>
<keyword evidence="4 5" id="KW-0539">Nucleus</keyword>
<comment type="subcellular location">
    <subcellularLocation>
        <location evidence="1 5 6">Nucleus</location>
    </subcellularLocation>
</comment>
<evidence type="ECO:0000256" key="3">
    <source>
        <dbReference type="ARBA" id="ARBA00023155"/>
    </source>
</evidence>
<feature type="compositionally biased region" description="Basic and acidic residues" evidence="7">
    <location>
        <begin position="53"/>
        <end position="62"/>
    </location>
</feature>
<feature type="compositionally biased region" description="Low complexity" evidence="7">
    <location>
        <begin position="135"/>
        <end position="144"/>
    </location>
</feature>
<keyword evidence="3 5" id="KW-0371">Homeobox</keyword>
<reference evidence="9 10" key="1">
    <citation type="journal article" date="2019" name="Sci. Rep.">
        <title>Comparative genomics of chytrid fungi reveal insights into the obligate biotrophic and pathogenic lifestyle of Synchytrium endobioticum.</title>
        <authorList>
            <person name="van de Vossenberg B.T.L.H."/>
            <person name="Warris S."/>
            <person name="Nguyen H.D.T."/>
            <person name="van Gent-Pelzer M.P.E."/>
            <person name="Joly D.L."/>
            <person name="van de Geest H.C."/>
            <person name="Bonants P.J.M."/>
            <person name="Smith D.S."/>
            <person name="Levesque C.A."/>
            <person name="van der Lee T.A.J."/>
        </authorList>
    </citation>
    <scope>NUCLEOTIDE SEQUENCE [LARGE SCALE GENOMIC DNA]</scope>
    <source>
        <strain evidence="9 10">CBS 675.73</strain>
    </source>
</reference>
<dbReference type="InterPro" id="IPR001356">
    <property type="entry name" value="HD"/>
</dbReference>